<gene>
    <name evidence="1" type="ORF">S01H4_18558</name>
</gene>
<comment type="caution">
    <text evidence="1">The sequence shown here is derived from an EMBL/GenBank/DDBJ whole genome shotgun (WGS) entry which is preliminary data.</text>
</comment>
<name>X0ZLX4_9ZZZZ</name>
<dbReference type="EMBL" id="BART01008236">
    <property type="protein sequence ID" value="GAG70705.1"/>
    <property type="molecule type" value="Genomic_DNA"/>
</dbReference>
<dbReference type="AlphaFoldDB" id="X0ZLX4"/>
<accession>X0ZLX4</accession>
<protein>
    <submittedName>
        <fullName evidence="1">Uncharacterized protein</fullName>
    </submittedName>
</protein>
<reference evidence="1" key="1">
    <citation type="journal article" date="2014" name="Front. Microbiol.">
        <title>High frequency of phylogenetically diverse reductive dehalogenase-homologous genes in deep subseafloor sedimentary metagenomes.</title>
        <authorList>
            <person name="Kawai M."/>
            <person name="Futagami T."/>
            <person name="Toyoda A."/>
            <person name="Takaki Y."/>
            <person name="Nishi S."/>
            <person name="Hori S."/>
            <person name="Arai W."/>
            <person name="Tsubouchi T."/>
            <person name="Morono Y."/>
            <person name="Uchiyama I."/>
            <person name="Ito T."/>
            <person name="Fujiyama A."/>
            <person name="Inagaki F."/>
            <person name="Takami H."/>
        </authorList>
    </citation>
    <scope>NUCLEOTIDE SEQUENCE</scope>
    <source>
        <strain evidence="1">Expedition CK06-06</strain>
    </source>
</reference>
<feature type="non-terminal residue" evidence="1">
    <location>
        <position position="35"/>
    </location>
</feature>
<proteinExistence type="predicted"/>
<evidence type="ECO:0000313" key="1">
    <source>
        <dbReference type="EMBL" id="GAG70705.1"/>
    </source>
</evidence>
<sequence length="35" mass="3903">MGKNLLTKFLKLMSKDITDSDLKLIPLGKELGLDL</sequence>
<organism evidence="1">
    <name type="scientific">marine sediment metagenome</name>
    <dbReference type="NCBI Taxonomy" id="412755"/>
    <lineage>
        <taxon>unclassified sequences</taxon>
        <taxon>metagenomes</taxon>
        <taxon>ecological metagenomes</taxon>
    </lineage>
</organism>